<dbReference type="InterPro" id="IPR004528">
    <property type="entry name" value="KdsB"/>
</dbReference>
<keyword evidence="3" id="KW-1133">Transmembrane helix</keyword>
<evidence type="ECO:0000256" key="3">
    <source>
        <dbReference type="SAM" id="Phobius"/>
    </source>
</evidence>
<dbReference type="SUPFAM" id="SSF53448">
    <property type="entry name" value="Nucleotide-diphospho-sugar transferases"/>
    <property type="match status" value="1"/>
</dbReference>
<protein>
    <recommendedName>
        <fullName evidence="6">3-deoxy-manno-octulosonate cytidylyltransferase</fullName>
    </recommendedName>
</protein>
<dbReference type="Gene3D" id="3.90.550.10">
    <property type="entry name" value="Spore Coat Polysaccharide Biosynthesis Protein SpsA, Chain A"/>
    <property type="match status" value="2"/>
</dbReference>
<gene>
    <name evidence="4" type="ORF">DH2020_033565</name>
</gene>
<dbReference type="InterPro" id="IPR003329">
    <property type="entry name" value="Cytidylyl_trans"/>
</dbReference>
<reference evidence="4 5" key="1">
    <citation type="journal article" date="2021" name="Comput. Struct. Biotechnol. J.">
        <title>De novo genome assembly of the potent medicinal plant Rehmannia glutinosa using nanopore technology.</title>
        <authorList>
            <person name="Ma L."/>
            <person name="Dong C."/>
            <person name="Song C."/>
            <person name="Wang X."/>
            <person name="Zheng X."/>
            <person name="Niu Y."/>
            <person name="Chen S."/>
            <person name="Feng W."/>
        </authorList>
    </citation>
    <scope>NUCLEOTIDE SEQUENCE [LARGE SCALE GENOMIC DNA]</scope>
    <source>
        <strain evidence="4">DH-2019</strain>
    </source>
</reference>
<evidence type="ECO:0008006" key="6">
    <source>
        <dbReference type="Google" id="ProtNLM"/>
    </source>
</evidence>
<keyword evidence="3" id="KW-0812">Transmembrane</keyword>
<dbReference type="Pfam" id="PF02348">
    <property type="entry name" value="CTP_transf_3"/>
    <property type="match status" value="2"/>
</dbReference>
<keyword evidence="3" id="KW-0472">Membrane</keyword>
<dbReference type="Proteomes" id="UP001318860">
    <property type="component" value="Unassembled WGS sequence"/>
</dbReference>
<dbReference type="EMBL" id="JABTTQ020001246">
    <property type="protein sequence ID" value="KAK6132682.1"/>
    <property type="molecule type" value="Genomic_DNA"/>
</dbReference>
<sequence length="350" mass="39098">MPISNPSSMPSSSKSSSTKSWIIQGVAAGVAAAVAFGVPACLLSRRPGKFRSRVIGIIPARFASSRFQGKPLVHILGKPMIQWGFPWNYIGTERCNEALQKLGKQYDVVVNIQGDEPLIEPEIIDGVVKALQAAPDAVFSTAATSLKPEDAFDPNRVKCVVDNRGYAIYFSRGLIPFNKLVFSKLYPPDRKGQPSISIFTSSRDSGKAHTSRTCNGFNHMAFEWKFIMYAQSYDSKFLKVYPKLPPTPLQLEEDLEQLKVLENGYKMKVIKVDHECHGVDVPGRCRENRALHARKEFVLAVKCIQTSRDPNVARRQKAFQASYRADFSGSFVMTSCKSLKCIYRSQVHLR</sequence>
<dbReference type="PANTHER" id="PTHR42866:SF2">
    <property type="entry name" value="3-DEOXY-MANNO-OCTULOSONATE CYTIDYLYLTRANSFERASE, MITOCHONDRIAL"/>
    <property type="match status" value="1"/>
</dbReference>
<evidence type="ECO:0000256" key="2">
    <source>
        <dbReference type="ARBA" id="ARBA00022695"/>
    </source>
</evidence>
<keyword evidence="1" id="KW-0808">Transferase</keyword>
<keyword evidence="5" id="KW-1185">Reference proteome</keyword>
<evidence type="ECO:0000256" key="1">
    <source>
        <dbReference type="ARBA" id="ARBA00022679"/>
    </source>
</evidence>
<evidence type="ECO:0000313" key="4">
    <source>
        <dbReference type="EMBL" id="KAK6132682.1"/>
    </source>
</evidence>
<name>A0ABR0VCT3_REHGL</name>
<dbReference type="CDD" id="cd02517">
    <property type="entry name" value="CMP-KDO-Synthetase"/>
    <property type="match status" value="1"/>
</dbReference>
<organism evidence="4 5">
    <name type="scientific">Rehmannia glutinosa</name>
    <name type="common">Chinese foxglove</name>
    <dbReference type="NCBI Taxonomy" id="99300"/>
    <lineage>
        <taxon>Eukaryota</taxon>
        <taxon>Viridiplantae</taxon>
        <taxon>Streptophyta</taxon>
        <taxon>Embryophyta</taxon>
        <taxon>Tracheophyta</taxon>
        <taxon>Spermatophyta</taxon>
        <taxon>Magnoliopsida</taxon>
        <taxon>eudicotyledons</taxon>
        <taxon>Gunneridae</taxon>
        <taxon>Pentapetalae</taxon>
        <taxon>asterids</taxon>
        <taxon>lamiids</taxon>
        <taxon>Lamiales</taxon>
        <taxon>Orobanchaceae</taxon>
        <taxon>Rehmannieae</taxon>
        <taxon>Rehmannia</taxon>
    </lineage>
</organism>
<dbReference type="InterPro" id="IPR029044">
    <property type="entry name" value="Nucleotide-diphossugar_trans"/>
</dbReference>
<keyword evidence="2" id="KW-0548">Nucleotidyltransferase</keyword>
<feature type="transmembrane region" description="Helical" evidence="3">
    <location>
        <begin position="20"/>
        <end position="43"/>
    </location>
</feature>
<dbReference type="PANTHER" id="PTHR42866">
    <property type="entry name" value="3-DEOXY-MANNO-OCTULOSONATE CYTIDYLYLTRANSFERASE"/>
    <property type="match status" value="1"/>
</dbReference>
<evidence type="ECO:0000313" key="5">
    <source>
        <dbReference type="Proteomes" id="UP001318860"/>
    </source>
</evidence>
<accession>A0ABR0VCT3</accession>
<proteinExistence type="predicted"/>
<comment type="caution">
    <text evidence="4">The sequence shown here is derived from an EMBL/GenBank/DDBJ whole genome shotgun (WGS) entry which is preliminary data.</text>
</comment>